<keyword evidence="3 5" id="KW-1133">Transmembrane helix</keyword>
<evidence type="ECO:0000256" key="3">
    <source>
        <dbReference type="ARBA" id="ARBA00022989"/>
    </source>
</evidence>
<accession>A0A7T8JVU6</accession>
<evidence type="ECO:0000256" key="4">
    <source>
        <dbReference type="ARBA" id="ARBA00023136"/>
    </source>
</evidence>
<evidence type="ECO:0000256" key="2">
    <source>
        <dbReference type="ARBA" id="ARBA00022692"/>
    </source>
</evidence>
<dbReference type="InterPro" id="IPR005828">
    <property type="entry name" value="MFS_sugar_transport-like"/>
</dbReference>
<proteinExistence type="predicted"/>
<dbReference type="OrthoDB" id="6884957at2759"/>
<name>A0A7T8JVU6_CALRO</name>
<reference evidence="8" key="1">
    <citation type="submission" date="2021-01" db="EMBL/GenBank/DDBJ databases">
        <title>Caligus Genome Assembly.</title>
        <authorList>
            <person name="Gallardo-Escarate C."/>
        </authorList>
    </citation>
    <scope>NUCLEOTIDE SEQUENCE [LARGE SCALE GENOMIC DNA]</scope>
</reference>
<dbReference type="SUPFAM" id="SSF103473">
    <property type="entry name" value="MFS general substrate transporter"/>
    <property type="match status" value="1"/>
</dbReference>
<dbReference type="Gene3D" id="1.20.1250.20">
    <property type="entry name" value="MFS general substrate transporter like domains"/>
    <property type="match status" value="1"/>
</dbReference>
<dbReference type="Proteomes" id="UP000595437">
    <property type="component" value="Chromosome 16"/>
</dbReference>
<keyword evidence="8" id="KW-1185">Reference proteome</keyword>
<evidence type="ECO:0000259" key="6">
    <source>
        <dbReference type="PROSITE" id="PS50850"/>
    </source>
</evidence>
<dbReference type="PROSITE" id="PS50850">
    <property type="entry name" value="MFS"/>
    <property type="match status" value="1"/>
</dbReference>
<protein>
    <recommendedName>
        <fullName evidence="6">Major facilitator superfamily (MFS) profile domain-containing protein</fullName>
    </recommendedName>
</protein>
<dbReference type="AlphaFoldDB" id="A0A7T8JVU6"/>
<feature type="domain" description="Major facilitator superfamily (MFS) profile" evidence="6">
    <location>
        <begin position="1"/>
        <end position="71"/>
    </location>
</feature>
<organism evidence="7 8">
    <name type="scientific">Caligus rogercresseyi</name>
    <name type="common">Sea louse</name>
    <dbReference type="NCBI Taxonomy" id="217165"/>
    <lineage>
        <taxon>Eukaryota</taxon>
        <taxon>Metazoa</taxon>
        <taxon>Ecdysozoa</taxon>
        <taxon>Arthropoda</taxon>
        <taxon>Crustacea</taxon>
        <taxon>Multicrustacea</taxon>
        <taxon>Hexanauplia</taxon>
        <taxon>Copepoda</taxon>
        <taxon>Siphonostomatoida</taxon>
        <taxon>Caligidae</taxon>
        <taxon>Caligus</taxon>
    </lineage>
</organism>
<sequence length="71" mass="8133">FDFVCEHSWKGPFTETFYFIGSAIGMLLNGWIGDRFGRYWSIVVFNVSMVFCGIALGFSPNYIFLHVSSIH</sequence>
<dbReference type="Pfam" id="PF00083">
    <property type="entry name" value="Sugar_tr"/>
    <property type="match status" value="1"/>
</dbReference>
<dbReference type="InterPro" id="IPR020846">
    <property type="entry name" value="MFS_dom"/>
</dbReference>
<dbReference type="InterPro" id="IPR036259">
    <property type="entry name" value="MFS_trans_sf"/>
</dbReference>
<dbReference type="EMBL" id="CP045905">
    <property type="protein sequence ID" value="QQP36923.1"/>
    <property type="molecule type" value="Genomic_DNA"/>
</dbReference>
<feature type="non-terminal residue" evidence="7">
    <location>
        <position position="1"/>
    </location>
</feature>
<evidence type="ECO:0000256" key="5">
    <source>
        <dbReference type="SAM" id="Phobius"/>
    </source>
</evidence>
<comment type="subcellular location">
    <subcellularLocation>
        <location evidence="1">Membrane</location>
        <topology evidence="1">Multi-pass membrane protein</topology>
    </subcellularLocation>
</comment>
<evidence type="ECO:0000313" key="8">
    <source>
        <dbReference type="Proteomes" id="UP000595437"/>
    </source>
</evidence>
<feature type="non-terminal residue" evidence="7">
    <location>
        <position position="71"/>
    </location>
</feature>
<gene>
    <name evidence="7" type="ORF">FKW44_022166</name>
</gene>
<dbReference type="GO" id="GO:0016020">
    <property type="term" value="C:membrane"/>
    <property type="evidence" value="ECO:0007669"/>
    <property type="project" value="UniProtKB-SubCell"/>
</dbReference>
<feature type="transmembrane region" description="Helical" evidence="5">
    <location>
        <begin position="16"/>
        <end position="32"/>
    </location>
</feature>
<feature type="transmembrane region" description="Helical" evidence="5">
    <location>
        <begin position="39"/>
        <end position="58"/>
    </location>
</feature>
<evidence type="ECO:0000256" key="1">
    <source>
        <dbReference type="ARBA" id="ARBA00004141"/>
    </source>
</evidence>
<keyword evidence="2 5" id="KW-0812">Transmembrane</keyword>
<evidence type="ECO:0000313" key="7">
    <source>
        <dbReference type="EMBL" id="QQP36923.1"/>
    </source>
</evidence>
<keyword evidence="4 5" id="KW-0472">Membrane</keyword>
<dbReference type="GO" id="GO:0022857">
    <property type="term" value="F:transmembrane transporter activity"/>
    <property type="evidence" value="ECO:0007669"/>
    <property type="project" value="InterPro"/>
</dbReference>